<evidence type="ECO:0000313" key="3">
    <source>
        <dbReference type="EMBL" id="MFC4700703.1"/>
    </source>
</evidence>
<evidence type="ECO:0000259" key="1">
    <source>
        <dbReference type="Pfam" id="PF00534"/>
    </source>
</evidence>
<feature type="domain" description="Glycosyltransferase subfamily 4-like N-terminal" evidence="2">
    <location>
        <begin position="23"/>
        <end position="192"/>
    </location>
</feature>
<keyword evidence="4" id="KW-1185">Reference proteome</keyword>
<dbReference type="Proteomes" id="UP001595897">
    <property type="component" value="Unassembled WGS sequence"/>
</dbReference>
<evidence type="ECO:0000259" key="2">
    <source>
        <dbReference type="Pfam" id="PF13439"/>
    </source>
</evidence>
<protein>
    <submittedName>
        <fullName evidence="3">Glycosyltransferase</fullName>
        <ecNumber evidence="3">2.4.-.-</ecNumber>
    </submittedName>
</protein>
<dbReference type="SUPFAM" id="SSF53756">
    <property type="entry name" value="UDP-Glycosyltransferase/glycogen phosphorylase"/>
    <property type="match status" value="1"/>
</dbReference>
<keyword evidence="3" id="KW-0328">Glycosyltransferase</keyword>
<dbReference type="Pfam" id="PF00534">
    <property type="entry name" value="Glycos_transf_1"/>
    <property type="match status" value="1"/>
</dbReference>
<dbReference type="PANTHER" id="PTHR12526">
    <property type="entry name" value="GLYCOSYLTRANSFERASE"/>
    <property type="match status" value="1"/>
</dbReference>
<dbReference type="EMBL" id="JBHSGU010000003">
    <property type="protein sequence ID" value="MFC4700703.1"/>
    <property type="molecule type" value="Genomic_DNA"/>
</dbReference>
<proteinExistence type="predicted"/>
<feature type="domain" description="Glycosyl transferase family 1" evidence="1">
    <location>
        <begin position="196"/>
        <end position="343"/>
    </location>
</feature>
<dbReference type="EC" id="2.4.-.-" evidence="3"/>
<dbReference type="GO" id="GO:0016757">
    <property type="term" value="F:glycosyltransferase activity"/>
    <property type="evidence" value="ECO:0007669"/>
    <property type="project" value="UniProtKB-KW"/>
</dbReference>
<evidence type="ECO:0000313" key="4">
    <source>
        <dbReference type="Proteomes" id="UP001595897"/>
    </source>
</evidence>
<name>A0ABV9LYK6_9ALTE</name>
<dbReference type="RefSeq" id="WP_382408490.1">
    <property type="nucleotide sequence ID" value="NZ_JBHSGU010000003.1"/>
</dbReference>
<sequence>MTDNVSQTNVKNIAIIIDSLAGGGAEKVMLTLASEMLAKGHKVTFFSLKNTAQYDVPSGIELIFPLAKFKGAVRGWFNQGILANMLNASVLEAQQRGGHFDMVLVNLYESYRLASACQFKNCYYIIHNSYVQELKRERRMGPIKYLYMRRILKMLTGKKLIAVSKGVAAELRQASLFTPESVQHIYNPFNVDLIRQQAKEDIDANAPQKFVLHVGRAAKAKRHDVLFEAFKTVNPEYALVCLSSNNRKLEKLAKKHGIADRVYLPGFQENPYAWMNKSSALVLSSDFEGLSMVLLEAILSDTKVVSTNCPFGPNEILTGDLARFLVPVANPNALANAINEALGSDVNLNDVPVLDDIDVAKVAEKYLALV</sequence>
<comment type="caution">
    <text evidence="3">The sequence shown here is derived from an EMBL/GenBank/DDBJ whole genome shotgun (WGS) entry which is preliminary data.</text>
</comment>
<dbReference type="Gene3D" id="3.40.50.2000">
    <property type="entry name" value="Glycogen Phosphorylase B"/>
    <property type="match status" value="2"/>
</dbReference>
<dbReference type="InterPro" id="IPR001296">
    <property type="entry name" value="Glyco_trans_1"/>
</dbReference>
<accession>A0ABV9LYK6</accession>
<dbReference type="InterPro" id="IPR028098">
    <property type="entry name" value="Glyco_trans_4-like_N"/>
</dbReference>
<dbReference type="CDD" id="cd03811">
    <property type="entry name" value="GT4_GT28_WabH-like"/>
    <property type="match status" value="1"/>
</dbReference>
<keyword evidence="3" id="KW-0808">Transferase</keyword>
<reference evidence="4" key="1">
    <citation type="journal article" date="2019" name="Int. J. Syst. Evol. Microbiol.">
        <title>The Global Catalogue of Microorganisms (GCM) 10K type strain sequencing project: providing services to taxonomists for standard genome sequencing and annotation.</title>
        <authorList>
            <consortium name="The Broad Institute Genomics Platform"/>
            <consortium name="The Broad Institute Genome Sequencing Center for Infectious Disease"/>
            <person name="Wu L."/>
            <person name="Ma J."/>
        </authorList>
    </citation>
    <scope>NUCLEOTIDE SEQUENCE [LARGE SCALE GENOMIC DNA]</scope>
    <source>
        <strain evidence="4">KACC 12507</strain>
    </source>
</reference>
<gene>
    <name evidence="3" type="ORF">ACFO4O_11070</name>
</gene>
<dbReference type="PANTHER" id="PTHR12526:SF638">
    <property type="entry name" value="SPORE COAT PROTEIN SA"/>
    <property type="match status" value="1"/>
</dbReference>
<organism evidence="3 4">
    <name type="scientific">Glaciecola siphonariae</name>
    <dbReference type="NCBI Taxonomy" id="521012"/>
    <lineage>
        <taxon>Bacteria</taxon>
        <taxon>Pseudomonadati</taxon>
        <taxon>Pseudomonadota</taxon>
        <taxon>Gammaproteobacteria</taxon>
        <taxon>Alteromonadales</taxon>
        <taxon>Alteromonadaceae</taxon>
        <taxon>Glaciecola</taxon>
    </lineage>
</organism>
<dbReference type="Pfam" id="PF13439">
    <property type="entry name" value="Glyco_transf_4"/>
    <property type="match status" value="1"/>
</dbReference>